<dbReference type="InterPro" id="IPR036770">
    <property type="entry name" value="Ankyrin_rpt-contain_sf"/>
</dbReference>
<feature type="repeat" description="ANK" evidence="1">
    <location>
        <begin position="145"/>
        <end position="177"/>
    </location>
</feature>
<dbReference type="PROSITE" id="PS50088">
    <property type="entry name" value="ANK_REPEAT"/>
    <property type="match status" value="1"/>
</dbReference>
<dbReference type="SUPFAM" id="SSF48403">
    <property type="entry name" value="Ankyrin repeat"/>
    <property type="match status" value="1"/>
</dbReference>
<gene>
    <name evidence="3" type="ORF">QBC38DRAFT_461206</name>
</gene>
<evidence type="ECO:0000313" key="4">
    <source>
        <dbReference type="Proteomes" id="UP001301958"/>
    </source>
</evidence>
<keyword evidence="1" id="KW-0040">ANK repeat</keyword>
<evidence type="ECO:0008006" key="5">
    <source>
        <dbReference type="Google" id="ProtNLM"/>
    </source>
</evidence>
<sequence>MRVAKTLISAGLKVNDNSTPQDLNNENVQAGNAGAANATHDVDMLDDNSDNSDSSDSDTESNDSVNIDDGFNLEPDERQNNPTSPLALAQDGGHVPYPTDPVSAIFWVGSIPAGPGRVGEGTLLLKELIQTGAPVDALMDGPNHLNLRPLNLASKLGLEEEMRILIDVGANVNGGDDYGMRGTRDFTDSAIDSEISRAFLERPYLPLHDGEVFLDLILDEGTPSNLDQESWNMAVFSALSSENRYILVRTQREGYNVPKQKRVCIKLAAFGVKHGYLLNDRDGNDEHKPDGQLARFIRDKVLEDDDPGFIDLFFSLGKVGGVQTQTGIFTPEAMLCLCLLAKHLESNCLWKIFDEHFCLVKGRIPPLRNEGQHHQASGILWDRLGCKCTHRLGAYPTHDVDAAWEAQ</sequence>
<protein>
    <recommendedName>
        <fullName evidence="5">Ankyrin repeat protein</fullName>
    </recommendedName>
</protein>
<dbReference type="AlphaFoldDB" id="A0AAN6YMV0"/>
<dbReference type="Proteomes" id="UP001301958">
    <property type="component" value="Unassembled WGS sequence"/>
</dbReference>
<reference evidence="3" key="1">
    <citation type="journal article" date="2023" name="Mol. Phylogenet. Evol.">
        <title>Genome-scale phylogeny and comparative genomics of the fungal order Sordariales.</title>
        <authorList>
            <person name="Hensen N."/>
            <person name="Bonometti L."/>
            <person name="Westerberg I."/>
            <person name="Brannstrom I.O."/>
            <person name="Guillou S."/>
            <person name="Cros-Aarteil S."/>
            <person name="Calhoun S."/>
            <person name="Haridas S."/>
            <person name="Kuo A."/>
            <person name="Mondo S."/>
            <person name="Pangilinan J."/>
            <person name="Riley R."/>
            <person name="LaButti K."/>
            <person name="Andreopoulos B."/>
            <person name="Lipzen A."/>
            <person name="Chen C."/>
            <person name="Yan M."/>
            <person name="Daum C."/>
            <person name="Ng V."/>
            <person name="Clum A."/>
            <person name="Steindorff A."/>
            <person name="Ohm R.A."/>
            <person name="Martin F."/>
            <person name="Silar P."/>
            <person name="Natvig D.O."/>
            <person name="Lalanne C."/>
            <person name="Gautier V."/>
            <person name="Ament-Velasquez S.L."/>
            <person name="Kruys A."/>
            <person name="Hutchinson M.I."/>
            <person name="Powell A.J."/>
            <person name="Barry K."/>
            <person name="Miller A.N."/>
            <person name="Grigoriev I.V."/>
            <person name="Debuchy R."/>
            <person name="Gladieux P."/>
            <person name="Hiltunen Thoren M."/>
            <person name="Johannesson H."/>
        </authorList>
    </citation>
    <scope>NUCLEOTIDE SEQUENCE</scope>
    <source>
        <strain evidence="3">CBS 990.96</strain>
    </source>
</reference>
<feature type="compositionally biased region" description="Acidic residues" evidence="2">
    <location>
        <begin position="44"/>
        <end position="61"/>
    </location>
</feature>
<accession>A0AAN6YMV0</accession>
<evidence type="ECO:0000256" key="1">
    <source>
        <dbReference type="PROSITE-ProRule" id="PRU00023"/>
    </source>
</evidence>
<name>A0AAN6YMV0_9PEZI</name>
<dbReference type="EMBL" id="MU865524">
    <property type="protein sequence ID" value="KAK4221681.1"/>
    <property type="molecule type" value="Genomic_DNA"/>
</dbReference>
<evidence type="ECO:0000313" key="3">
    <source>
        <dbReference type="EMBL" id="KAK4221681.1"/>
    </source>
</evidence>
<proteinExistence type="predicted"/>
<evidence type="ECO:0000256" key="2">
    <source>
        <dbReference type="SAM" id="MobiDB-lite"/>
    </source>
</evidence>
<keyword evidence="4" id="KW-1185">Reference proteome</keyword>
<feature type="region of interest" description="Disordered" evidence="2">
    <location>
        <begin position="14"/>
        <end position="95"/>
    </location>
</feature>
<feature type="compositionally biased region" description="Low complexity" evidence="2">
    <location>
        <begin position="24"/>
        <end position="38"/>
    </location>
</feature>
<reference evidence="3" key="2">
    <citation type="submission" date="2023-05" db="EMBL/GenBank/DDBJ databases">
        <authorList>
            <consortium name="Lawrence Berkeley National Laboratory"/>
            <person name="Steindorff A."/>
            <person name="Hensen N."/>
            <person name="Bonometti L."/>
            <person name="Westerberg I."/>
            <person name="Brannstrom I.O."/>
            <person name="Guillou S."/>
            <person name="Cros-Aarteil S."/>
            <person name="Calhoun S."/>
            <person name="Haridas S."/>
            <person name="Kuo A."/>
            <person name="Mondo S."/>
            <person name="Pangilinan J."/>
            <person name="Riley R."/>
            <person name="Labutti K."/>
            <person name="Andreopoulos B."/>
            <person name="Lipzen A."/>
            <person name="Chen C."/>
            <person name="Yanf M."/>
            <person name="Daum C."/>
            <person name="Ng V."/>
            <person name="Clum A."/>
            <person name="Ohm R."/>
            <person name="Martin F."/>
            <person name="Silar P."/>
            <person name="Natvig D."/>
            <person name="Lalanne C."/>
            <person name="Gautier V."/>
            <person name="Ament-Velasquez S.L."/>
            <person name="Kruys A."/>
            <person name="Hutchinson M.I."/>
            <person name="Powell A.J."/>
            <person name="Barry K."/>
            <person name="Miller A.N."/>
            <person name="Grigoriev I.V."/>
            <person name="Debuchy R."/>
            <person name="Gladieux P."/>
            <person name="Thoren M.H."/>
            <person name="Johannesson H."/>
        </authorList>
    </citation>
    <scope>NUCLEOTIDE SEQUENCE</scope>
    <source>
        <strain evidence="3">CBS 990.96</strain>
    </source>
</reference>
<organism evidence="3 4">
    <name type="scientific">Podospora fimiseda</name>
    <dbReference type="NCBI Taxonomy" id="252190"/>
    <lineage>
        <taxon>Eukaryota</taxon>
        <taxon>Fungi</taxon>
        <taxon>Dikarya</taxon>
        <taxon>Ascomycota</taxon>
        <taxon>Pezizomycotina</taxon>
        <taxon>Sordariomycetes</taxon>
        <taxon>Sordariomycetidae</taxon>
        <taxon>Sordariales</taxon>
        <taxon>Podosporaceae</taxon>
        <taxon>Podospora</taxon>
    </lineage>
</organism>
<dbReference type="InterPro" id="IPR002110">
    <property type="entry name" value="Ankyrin_rpt"/>
</dbReference>
<comment type="caution">
    <text evidence="3">The sequence shown here is derived from an EMBL/GenBank/DDBJ whole genome shotgun (WGS) entry which is preliminary data.</text>
</comment>